<reference evidence="3" key="1">
    <citation type="submission" date="2025-08" db="UniProtKB">
        <authorList>
            <consortium name="RefSeq"/>
        </authorList>
    </citation>
    <scope>IDENTIFICATION</scope>
    <source>
        <tissue evidence="3">Blood</tissue>
    </source>
</reference>
<sequence>MSQGLPGDKVTVSFVPAEEEPLPGELALQSEGDSVFRTSRRGTAAWRAGSAARFPDYDKKNQTLPRPPTASRWKQVDYHVSPEKLPLLVPSPAKGQRAPRLGMVAWQRPALRGDARGGGDARGRGSSSLGPELVGKKEEEEHLVVGLRVERGEWLGAAEPGSPRVGTGNGGGGESVRVLVVRRCCRRGLCPVPLSGNRQTRPTVRLHDGVIRDIERQNRKKENIRLLGEQILLTEQLEAEREKMVLAKGSQET</sequence>
<organism evidence="2 3">
    <name type="scientific">Bison bison bison</name>
    <name type="common">North American plains bison</name>
    <dbReference type="NCBI Taxonomy" id="43346"/>
    <lineage>
        <taxon>Eukaryota</taxon>
        <taxon>Metazoa</taxon>
        <taxon>Chordata</taxon>
        <taxon>Craniata</taxon>
        <taxon>Vertebrata</taxon>
        <taxon>Euteleostomi</taxon>
        <taxon>Mammalia</taxon>
        <taxon>Eutheria</taxon>
        <taxon>Laurasiatheria</taxon>
        <taxon>Artiodactyla</taxon>
        <taxon>Ruminantia</taxon>
        <taxon>Pecora</taxon>
        <taxon>Bovidae</taxon>
        <taxon>Bovinae</taxon>
        <taxon>Bison</taxon>
    </lineage>
</organism>
<evidence type="ECO:0000256" key="1">
    <source>
        <dbReference type="SAM" id="MobiDB-lite"/>
    </source>
</evidence>
<dbReference type="AlphaFoldDB" id="A0A6P3JAK2"/>
<dbReference type="InterPro" id="IPR031568">
    <property type="entry name" value="Pet117"/>
</dbReference>
<dbReference type="KEGG" id="bbis:105004966"/>
<name>A0A6P3JAK2_BISBB</name>
<gene>
    <name evidence="3" type="primary">PET117</name>
</gene>
<dbReference type="Pfam" id="PF15786">
    <property type="entry name" value="PET117"/>
    <property type="match status" value="1"/>
</dbReference>
<protein>
    <submittedName>
        <fullName evidence="3">Protein PET117 homolog, mitochondrial</fullName>
    </submittedName>
</protein>
<feature type="region of interest" description="Disordered" evidence="1">
    <location>
        <begin position="111"/>
        <end position="136"/>
    </location>
</feature>
<dbReference type="RefSeq" id="XP_010861092.1">
    <property type="nucleotide sequence ID" value="XM_010862790.1"/>
</dbReference>
<dbReference type="OrthoDB" id="76305at2759"/>
<proteinExistence type="predicted"/>
<feature type="compositionally biased region" description="Basic and acidic residues" evidence="1">
    <location>
        <begin position="111"/>
        <end position="123"/>
    </location>
</feature>
<dbReference type="Proteomes" id="UP000515208">
    <property type="component" value="Unplaced"/>
</dbReference>
<dbReference type="GeneID" id="105004966"/>
<accession>A0A6P3JAK2</accession>
<dbReference type="CTD" id="100303755"/>
<evidence type="ECO:0000313" key="3">
    <source>
        <dbReference type="RefSeq" id="XP_010861092.1"/>
    </source>
</evidence>
<evidence type="ECO:0000313" key="2">
    <source>
        <dbReference type="Proteomes" id="UP000515208"/>
    </source>
</evidence>
<keyword evidence="2" id="KW-1185">Reference proteome</keyword>